<reference evidence="6" key="1">
    <citation type="submission" date="2020-10" db="EMBL/GenBank/DDBJ databases">
        <title>Genome sequence of the unusual species of purple photosynthetic bacteria, Phaeovibrio sulfidiphilus DSM 23193, type strain.</title>
        <authorList>
            <person name="Kyndt J.A."/>
            <person name="Meyer T.E."/>
        </authorList>
    </citation>
    <scope>NUCLEOTIDE SEQUENCE</scope>
    <source>
        <strain evidence="6">DSM 23193</strain>
    </source>
</reference>
<dbReference type="Pfam" id="PF00459">
    <property type="entry name" value="Inositol_P"/>
    <property type="match status" value="1"/>
</dbReference>
<keyword evidence="3" id="KW-0378">Hydrolase</keyword>
<dbReference type="PANTHER" id="PTHR20854:SF4">
    <property type="entry name" value="INOSITOL-1-MONOPHOSPHATASE-RELATED"/>
    <property type="match status" value="1"/>
</dbReference>
<comment type="caution">
    <text evidence="6">The sequence shown here is derived from an EMBL/GenBank/DDBJ whole genome shotgun (WGS) entry which is preliminary data.</text>
</comment>
<feature type="binding site" evidence="5">
    <location>
        <position position="92"/>
    </location>
    <ligand>
        <name>Mg(2+)</name>
        <dbReference type="ChEBI" id="CHEBI:18420"/>
        <label>1</label>
        <note>catalytic</note>
    </ligand>
</feature>
<evidence type="ECO:0000256" key="5">
    <source>
        <dbReference type="PIRSR" id="PIRSR600760-2"/>
    </source>
</evidence>
<dbReference type="Gene3D" id="3.30.540.10">
    <property type="entry name" value="Fructose-1,6-Bisphosphatase, subunit A, domain 1"/>
    <property type="match status" value="1"/>
</dbReference>
<keyword evidence="2 5" id="KW-0479">Metal-binding</keyword>
<dbReference type="PROSITE" id="PS00630">
    <property type="entry name" value="IMP_2"/>
    <property type="match status" value="1"/>
</dbReference>
<name>A0A8J6YXT6_9PROT</name>
<feature type="binding site" evidence="5">
    <location>
        <position position="69"/>
    </location>
    <ligand>
        <name>Mg(2+)</name>
        <dbReference type="ChEBI" id="CHEBI:18420"/>
        <label>1</label>
        <note>catalytic</note>
    </ligand>
</feature>
<dbReference type="AlphaFoldDB" id="A0A8J6YXT6"/>
<evidence type="ECO:0000256" key="1">
    <source>
        <dbReference type="ARBA" id="ARBA00009759"/>
    </source>
</evidence>
<dbReference type="GO" id="GO:0046854">
    <property type="term" value="P:phosphatidylinositol phosphate biosynthetic process"/>
    <property type="evidence" value="ECO:0007669"/>
    <property type="project" value="InterPro"/>
</dbReference>
<gene>
    <name evidence="6" type="ORF">IHV25_08300</name>
</gene>
<evidence type="ECO:0000313" key="7">
    <source>
        <dbReference type="Proteomes" id="UP000631034"/>
    </source>
</evidence>
<dbReference type="InterPro" id="IPR020583">
    <property type="entry name" value="Inositol_monoP_metal-BS"/>
</dbReference>
<dbReference type="InterPro" id="IPR020550">
    <property type="entry name" value="Inositol_monophosphatase_CS"/>
</dbReference>
<comment type="cofactor">
    <cofactor evidence="5">
        <name>Mg(2+)</name>
        <dbReference type="ChEBI" id="CHEBI:18420"/>
    </cofactor>
</comment>
<feature type="binding site" evidence="5">
    <location>
        <position position="215"/>
    </location>
    <ligand>
        <name>Mg(2+)</name>
        <dbReference type="ChEBI" id="CHEBI:18420"/>
        <label>1</label>
        <note>catalytic</note>
    </ligand>
</feature>
<protein>
    <submittedName>
        <fullName evidence="6">Inositol monophosphatase</fullName>
    </submittedName>
</protein>
<keyword evidence="4 5" id="KW-0460">Magnesium</keyword>
<feature type="binding site" evidence="5">
    <location>
        <position position="95"/>
    </location>
    <ligand>
        <name>Mg(2+)</name>
        <dbReference type="ChEBI" id="CHEBI:18420"/>
        <label>1</label>
        <note>catalytic</note>
    </ligand>
</feature>
<evidence type="ECO:0000256" key="4">
    <source>
        <dbReference type="ARBA" id="ARBA00022842"/>
    </source>
</evidence>
<dbReference type="GO" id="GO:0046872">
    <property type="term" value="F:metal ion binding"/>
    <property type="evidence" value="ECO:0007669"/>
    <property type="project" value="UniProtKB-KW"/>
</dbReference>
<dbReference type="SUPFAM" id="SSF56655">
    <property type="entry name" value="Carbohydrate phosphatase"/>
    <property type="match status" value="1"/>
</dbReference>
<keyword evidence="7" id="KW-1185">Reference proteome</keyword>
<dbReference type="GO" id="GO:0006020">
    <property type="term" value="P:inositol metabolic process"/>
    <property type="evidence" value="ECO:0007669"/>
    <property type="project" value="TreeGrafter"/>
</dbReference>
<dbReference type="PROSITE" id="PS00629">
    <property type="entry name" value="IMP_1"/>
    <property type="match status" value="1"/>
</dbReference>
<dbReference type="PANTHER" id="PTHR20854">
    <property type="entry name" value="INOSITOL MONOPHOSPHATASE"/>
    <property type="match status" value="1"/>
</dbReference>
<accession>A0A8J6YXT6</accession>
<sequence>MRIDPAAVSAIVREVVDSEILPRFQRLEQSQIHTKSAPGDLVTEADLEAEAALSRRLTSLLPGSRVVGEEGVYRDAAVLEALRDRAPVWVIDPVDGTGNFVRGNPRFACIVALVQDGITRMGWIDSCVERETVLAVAGQGVYGPSGDRIHLHTSTPAPAPRLPGLCGQVGGQAIRRALKPCVRKVDWVGSAAQTYLDLLGGRIDFAAFSRLNVWDHAAGVLMVREAGGIAALGDRRPYSPLMRSEPSPLVLAPDPGMWDELAGRIEAAGADAPAAGMHPQ</sequence>
<dbReference type="CDD" id="cd01637">
    <property type="entry name" value="IMPase_like"/>
    <property type="match status" value="1"/>
</dbReference>
<proteinExistence type="inferred from homology"/>
<evidence type="ECO:0000313" key="6">
    <source>
        <dbReference type="EMBL" id="MBE1237647.1"/>
    </source>
</evidence>
<dbReference type="Gene3D" id="3.40.190.80">
    <property type="match status" value="1"/>
</dbReference>
<organism evidence="6 7">
    <name type="scientific">Phaeovibrio sulfidiphilus</name>
    <dbReference type="NCBI Taxonomy" id="1220600"/>
    <lineage>
        <taxon>Bacteria</taxon>
        <taxon>Pseudomonadati</taxon>
        <taxon>Pseudomonadota</taxon>
        <taxon>Alphaproteobacteria</taxon>
        <taxon>Rhodospirillales</taxon>
        <taxon>Rhodospirillaceae</taxon>
        <taxon>Phaeovibrio</taxon>
    </lineage>
</organism>
<dbReference type="GO" id="GO:0007165">
    <property type="term" value="P:signal transduction"/>
    <property type="evidence" value="ECO:0007669"/>
    <property type="project" value="TreeGrafter"/>
</dbReference>
<dbReference type="InterPro" id="IPR000760">
    <property type="entry name" value="Inositol_monophosphatase-like"/>
</dbReference>
<comment type="similarity">
    <text evidence="1">Belongs to the inositol monophosphatase superfamily.</text>
</comment>
<evidence type="ECO:0000256" key="2">
    <source>
        <dbReference type="ARBA" id="ARBA00022723"/>
    </source>
</evidence>
<dbReference type="GO" id="GO:0008934">
    <property type="term" value="F:inositol monophosphate 1-phosphatase activity"/>
    <property type="evidence" value="ECO:0007669"/>
    <property type="project" value="TreeGrafter"/>
</dbReference>
<dbReference type="Proteomes" id="UP000631034">
    <property type="component" value="Unassembled WGS sequence"/>
</dbReference>
<dbReference type="EMBL" id="JACZHT010000006">
    <property type="protein sequence ID" value="MBE1237647.1"/>
    <property type="molecule type" value="Genomic_DNA"/>
</dbReference>
<evidence type="ECO:0000256" key="3">
    <source>
        <dbReference type="ARBA" id="ARBA00022801"/>
    </source>
</evidence>
<dbReference type="PRINTS" id="PR00377">
    <property type="entry name" value="IMPHPHTASES"/>
</dbReference>